<dbReference type="InterPro" id="IPR000719">
    <property type="entry name" value="Prot_kinase_dom"/>
</dbReference>
<dbReference type="HOGENOM" id="CLU_080803_0_0_1"/>
<dbReference type="InterPro" id="IPR050235">
    <property type="entry name" value="CK1_Ser-Thr_kinase"/>
</dbReference>
<protein>
    <recommendedName>
        <fullName evidence="1">non-specific serine/threonine protein kinase</fullName>
        <ecNumber evidence="1">2.7.11.1</ecNumber>
    </recommendedName>
</protein>
<dbReference type="EMBL" id="DS268605">
    <property type="protein sequence ID" value="EFO93461.1"/>
    <property type="molecule type" value="Genomic_DNA"/>
</dbReference>
<dbReference type="eggNOG" id="KOG1164">
    <property type="taxonomic scope" value="Eukaryota"/>
</dbReference>
<dbReference type="OMA" id="HIIGMEL"/>
<evidence type="ECO:0000313" key="3">
    <source>
        <dbReference type="EMBL" id="EFO93461.1"/>
    </source>
</evidence>
<evidence type="ECO:0000256" key="1">
    <source>
        <dbReference type="ARBA" id="ARBA00012513"/>
    </source>
</evidence>
<dbReference type="EC" id="2.7.11.1" evidence="1"/>
<dbReference type="PROSITE" id="PS00108">
    <property type="entry name" value="PROTEIN_KINASE_ST"/>
    <property type="match status" value="1"/>
</dbReference>
<dbReference type="InterPro" id="IPR008271">
    <property type="entry name" value="Ser/Thr_kinase_AS"/>
</dbReference>
<organism evidence="4">
    <name type="scientific">Caenorhabditis remanei</name>
    <name type="common">Caenorhabditis vulgaris</name>
    <dbReference type="NCBI Taxonomy" id="31234"/>
    <lineage>
        <taxon>Eukaryota</taxon>
        <taxon>Metazoa</taxon>
        <taxon>Ecdysozoa</taxon>
        <taxon>Nematoda</taxon>
        <taxon>Chromadorea</taxon>
        <taxon>Rhabditida</taxon>
        <taxon>Rhabditina</taxon>
        <taxon>Rhabditomorpha</taxon>
        <taxon>Rhabditoidea</taxon>
        <taxon>Rhabditidae</taxon>
        <taxon>Peloderinae</taxon>
        <taxon>Caenorhabditis</taxon>
    </lineage>
</organism>
<evidence type="ECO:0000259" key="2">
    <source>
        <dbReference type="PROSITE" id="PS50011"/>
    </source>
</evidence>
<dbReference type="STRING" id="31234.E3ND37"/>
<proteinExistence type="predicted"/>
<dbReference type="PANTHER" id="PTHR11909">
    <property type="entry name" value="CASEIN KINASE-RELATED"/>
    <property type="match status" value="1"/>
</dbReference>
<dbReference type="InParanoid" id="E3ND37"/>
<dbReference type="GO" id="GO:0005524">
    <property type="term" value="F:ATP binding"/>
    <property type="evidence" value="ECO:0007669"/>
    <property type="project" value="InterPro"/>
</dbReference>
<gene>
    <name evidence="3" type="ORF">CRE_23132</name>
</gene>
<evidence type="ECO:0000313" key="4">
    <source>
        <dbReference type="Proteomes" id="UP000008281"/>
    </source>
</evidence>
<dbReference type="AlphaFoldDB" id="E3ND37"/>
<name>E3ND37_CAERE</name>
<dbReference type="Pfam" id="PF00069">
    <property type="entry name" value="Pkinase"/>
    <property type="match status" value="1"/>
</dbReference>
<dbReference type="InterPro" id="IPR011009">
    <property type="entry name" value="Kinase-like_dom_sf"/>
</dbReference>
<dbReference type="Proteomes" id="UP000008281">
    <property type="component" value="Unassembled WGS sequence"/>
</dbReference>
<dbReference type="FunCoup" id="E3ND37">
    <property type="interactions" value="1327"/>
</dbReference>
<dbReference type="GO" id="GO:0004674">
    <property type="term" value="F:protein serine/threonine kinase activity"/>
    <property type="evidence" value="ECO:0007669"/>
    <property type="project" value="UniProtKB-EC"/>
</dbReference>
<dbReference type="SMART" id="SM00220">
    <property type="entry name" value="S_TKc"/>
    <property type="match status" value="1"/>
</dbReference>
<sequence length="313" mass="36262">MPFNPALRNMTGKTIAGYHLTQIIGYGSYGATYKAISGSETICLKVSDKFRGYENEWKTMEKLKGIRGVPTLIMHNSNETLWVIGMSLEGPNLKTLQERNPTKSFQKSTLHKMLYQLVTILEEIHTRGIVHRDIKLNNIIVSHPRSNDKSVYLIICDYGQARQYRNEEGQRIMEPDDDYRLANRFHATPNVDMGEDHGPMDDVRQLSYAVLFASGYNDPEYLKNRTHRDKIKRELFRAPTGVLPECAQWMEYFFDAISENDDIDFPNYEEIKDSAPQVKSNVLGKNFITHQKRFQISQNMNQKTCLVFFYKPT</sequence>
<keyword evidence="4" id="KW-1185">Reference proteome</keyword>
<accession>E3ND37</accession>
<dbReference type="Gene3D" id="1.10.510.10">
    <property type="entry name" value="Transferase(Phosphotransferase) domain 1"/>
    <property type="match status" value="1"/>
</dbReference>
<reference evidence="3" key="1">
    <citation type="submission" date="2007-07" db="EMBL/GenBank/DDBJ databases">
        <title>PCAP assembly of the Caenorhabditis remanei genome.</title>
        <authorList>
            <consortium name="The Caenorhabditis remanei Sequencing Consortium"/>
            <person name="Wilson R.K."/>
        </authorList>
    </citation>
    <scope>NUCLEOTIDE SEQUENCE [LARGE SCALE GENOMIC DNA]</scope>
    <source>
        <strain evidence="3">PB4641</strain>
    </source>
</reference>
<dbReference type="PROSITE" id="PS50011">
    <property type="entry name" value="PROTEIN_KINASE_DOM"/>
    <property type="match status" value="1"/>
</dbReference>
<dbReference type="SUPFAM" id="SSF56112">
    <property type="entry name" value="Protein kinase-like (PK-like)"/>
    <property type="match status" value="1"/>
</dbReference>
<dbReference type="OrthoDB" id="5815349at2759"/>
<feature type="domain" description="Protein kinase" evidence="2">
    <location>
        <begin position="18"/>
        <end position="309"/>
    </location>
</feature>